<comment type="caution">
    <text evidence="2">The sequence shown here is derived from an EMBL/GenBank/DDBJ whole genome shotgun (WGS) entry which is preliminary data.</text>
</comment>
<proteinExistence type="predicted"/>
<gene>
    <name evidence="2" type="ORF">PCANC_02100</name>
</gene>
<dbReference type="AlphaFoldDB" id="A0A2N5VZT5"/>
<dbReference type="EMBL" id="PGCJ01000031">
    <property type="protein sequence ID" value="PLW55524.1"/>
    <property type="molecule type" value="Genomic_DNA"/>
</dbReference>
<feature type="region of interest" description="Disordered" evidence="1">
    <location>
        <begin position="61"/>
        <end position="80"/>
    </location>
</feature>
<evidence type="ECO:0000313" key="2">
    <source>
        <dbReference type="EMBL" id="PLW55524.1"/>
    </source>
</evidence>
<evidence type="ECO:0000313" key="3">
    <source>
        <dbReference type="Proteomes" id="UP000235388"/>
    </source>
</evidence>
<name>A0A2N5VZT5_9BASI</name>
<protein>
    <submittedName>
        <fullName evidence="2">Uncharacterized protein</fullName>
    </submittedName>
</protein>
<reference evidence="2 3" key="1">
    <citation type="submission" date="2017-11" db="EMBL/GenBank/DDBJ databases">
        <title>De novo assembly and phasing of dikaryotic genomes from two isolates of Puccinia coronata f. sp. avenae, the causal agent of oat crown rust.</title>
        <authorList>
            <person name="Miller M.E."/>
            <person name="Zhang Y."/>
            <person name="Omidvar V."/>
            <person name="Sperschneider J."/>
            <person name="Schwessinger B."/>
            <person name="Raley C."/>
            <person name="Palmer J.M."/>
            <person name="Garnica D."/>
            <person name="Upadhyaya N."/>
            <person name="Rathjen J."/>
            <person name="Taylor J.M."/>
            <person name="Park R.F."/>
            <person name="Dodds P.N."/>
            <person name="Hirsch C.D."/>
            <person name="Kianian S.F."/>
            <person name="Figueroa M."/>
        </authorList>
    </citation>
    <scope>NUCLEOTIDE SEQUENCE [LARGE SCALE GENOMIC DNA]</scope>
    <source>
        <strain evidence="2">12NC29</strain>
    </source>
</reference>
<keyword evidence="3" id="KW-1185">Reference proteome</keyword>
<accession>A0A2N5VZT5</accession>
<evidence type="ECO:0000256" key="1">
    <source>
        <dbReference type="SAM" id="MobiDB-lite"/>
    </source>
</evidence>
<sequence>MRAVLAYSLRPCPADPEPPPVGVLKSASVGMGPSPTPPGLAARHQPQVLRVTAVVLPCRSRSMDSGPFSAPPLQQPRKEHRPQLHLNLQSPQAMDKLNDAAKKKEIFGYADRVISMFQTLAQKHVED</sequence>
<organism evidence="2 3">
    <name type="scientific">Puccinia coronata f. sp. avenae</name>
    <dbReference type="NCBI Taxonomy" id="200324"/>
    <lineage>
        <taxon>Eukaryota</taxon>
        <taxon>Fungi</taxon>
        <taxon>Dikarya</taxon>
        <taxon>Basidiomycota</taxon>
        <taxon>Pucciniomycotina</taxon>
        <taxon>Pucciniomycetes</taxon>
        <taxon>Pucciniales</taxon>
        <taxon>Pucciniaceae</taxon>
        <taxon>Puccinia</taxon>
    </lineage>
</organism>
<dbReference type="Proteomes" id="UP000235388">
    <property type="component" value="Unassembled WGS sequence"/>
</dbReference>
<feature type="region of interest" description="Disordered" evidence="1">
    <location>
        <begin position="15"/>
        <end position="43"/>
    </location>
</feature>